<dbReference type="EMBL" id="BAAATR010000057">
    <property type="protein sequence ID" value="GAA2277180.1"/>
    <property type="molecule type" value="Genomic_DNA"/>
</dbReference>
<evidence type="ECO:0000313" key="2">
    <source>
        <dbReference type="Proteomes" id="UP001500305"/>
    </source>
</evidence>
<keyword evidence="2" id="KW-1185">Reference proteome</keyword>
<organism evidence="1 2">
    <name type="scientific">Kitasatospora cystarginea</name>
    <dbReference type="NCBI Taxonomy" id="58350"/>
    <lineage>
        <taxon>Bacteria</taxon>
        <taxon>Bacillati</taxon>
        <taxon>Actinomycetota</taxon>
        <taxon>Actinomycetes</taxon>
        <taxon>Kitasatosporales</taxon>
        <taxon>Streptomycetaceae</taxon>
        <taxon>Kitasatospora</taxon>
    </lineage>
</organism>
<evidence type="ECO:0000313" key="1">
    <source>
        <dbReference type="EMBL" id="GAA2277180.1"/>
    </source>
</evidence>
<accession>A0ABP5RXG2</accession>
<proteinExistence type="predicted"/>
<dbReference type="Proteomes" id="UP001500305">
    <property type="component" value="Unassembled WGS sequence"/>
</dbReference>
<name>A0ABP5RXG2_9ACTN</name>
<comment type="caution">
    <text evidence="1">The sequence shown here is derived from an EMBL/GenBank/DDBJ whole genome shotgun (WGS) entry which is preliminary data.</text>
</comment>
<gene>
    <name evidence="1" type="ORF">GCM10010430_73800</name>
</gene>
<protein>
    <submittedName>
        <fullName evidence="1">Uncharacterized protein</fullName>
    </submittedName>
</protein>
<dbReference type="RefSeq" id="WP_344640948.1">
    <property type="nucleotide sequence ID" value="NZ_BAAATR010000057.1"/>
</dbReference>
<reference evidence="2" key="1">
    <citation type="journal article" date="2019" name="Int. J. Syst. Evol. Microbiol.">
        <title>The Global Catalogue of Microorganisms (GCM) 10K type strain sequencing project: providing services to taxonomists for standard genome sequencing and annotation.</title>
        <authorList>
            <consortium name="The Broad Institute Genomics Platform"/>
            <consortium name="The Broad Institute Genome Sequencing Center for Infectious Disease"/>
            <person name="Wu L."/>
            <person name="Ma J."/>
        </authorList>
    </citation>
    <scope>NUCLEOTIDE SEQUENCE [LARGE SCALE GENOMIC DNA]</scope>
    <source>
        <strain evidence="2">JCM 7356</strain>
    </source>
</reference>
<sequence>MSSRLRVGIALLATVPMLLALVLPAAAGVLPWAVSLSASPALAVPAVVTYVRLGRTAAGTASGRDRDAARPGGPTDR</sequence>